<keyword evidence="3" id="KW-1185">Reference proteome</keyword>
<dbReference type="InterPro" id="IPR045247">
    <property type="entry name" value="Oye-like"/>
</dbReference>
<dbReference type="EMBL" id="BAABEO010000036">
    <property type="protein sequence ID" value="GAA3704838.1"/>
    <property type="molecule type" value="Genomic_DNA"/>
</dbReference>
<dbReference type="InterPro" id="IPR001155">
    <property type="entry name" value="OxRdtase_FMN_N"/>
</dbReference>
<protein>
    <submittedName>
        <fullName evidence="2">Alkene reductase</fullName>
    </submittedName>
</protein>
<dbReference type="PANTHER" id="PTHR22893:SF91">
    <property type="entry name" value="NADPH DEHYDROGENASE 2-RELATED"/>
    <property type="match status" value="1"/>
</dbReference>
<evidence type="ECO:0000313" key="2">
    <source>
        <dbReference type="EMBL" id="GAA3704838.1"/>
    </source>
</evidence>
<gene>
    <name evidence="2" type="ORF">GCM10023081_46420</name>
</gene>
<proteinExistence type="predicted"/>
<dbReference type="Proteomes" id="UP001500752">
    <property type="component" value="Unassembled WGS sequence"/>
</dbReference>
<accession>A0ABP7DIZ9</accession>
<dbReference type="SUPFAM" id="SSF51395">
    <property type="entry name" value="FMN-linked oxidoreductases"/>
    <property type="match status" value="1"/>
</dbReference>
<name>A0ABP7DIZ9_9MICC</name>
<evidence type="ECO:0000259" key="1">
    <source>
        <dbReference type="Pfam" id="PF00724"/>
    </source>
</evidence>
<comment type="caution">
    <text evidence="2">The sequence shown here is derived from an EMBL/GenBank/DDBJ whole genome shotgun (WGS) entry which is preliminary data.</text>
</comment>
<dbReference type="CDD" id="cd02933">
    <property type="entry name" value="OYE_like_FMN"/>
    <property type="match status" value="1"/>
</dbReference>
<sequence length="414" mass="45159">MGGCLLDPVMVGPYLLKNRFVLPPLTRSRAGAGDVPTEMHAVYYAQRAHAGLQITEGSPISQQGTGFPGTPGIYTSEQIEGWKRVTDEVHRRNSKIFLQLWHVGRQSHTSLQKDNALPVAPSAIAVNGQIFTADGLQDFQTPRALEREEISDIVKDFGAAARNAQAAGFDGVEIHGANGYLIDQFLCEGSNTRTDEYGGSIENRLRFLREVVDEVVSVWGGERVGIRLTPSSTYGDMFSSDKFDVYTAVVSELNKYNLAYLHLVEPNISGSETVEAAEDAIPTSHFRSIYTGKIIAAGGLSFEVAEQKVQTGEADLVGFGKAFMAHPDLPLRYSNGAPVGEPERETYYGGDETGYTDYPSCVDEDYFARLQAALESGALNRQDVLASLNAGNPLEQIDGGLYYSRLKLNREASK</sequence>
<feature type="domain" description="NADH:flavin oxidoreductase/NADH oxidase N-terminal" evidence="1">
    <location>
        <begin position="5"/>
        <end position="336"/>
    </location>
</feature>
<dbReference type="PANTHER" id="PTHR22893">
    <property type="entry name" value="NADH OXIDOREDUCTASE-RELATED"/>
    <property type="match status" value="1"/>
</dbReference>
<evidence type="ECO:0000313" key="3">
    <source>
        <dbReference type="Proteomes" id="UP001500752"/>
    </source>
</evidence>
<dbReference type="Pfam" id="PF00724">
    <property type="entry name" value="Oxidored_FMN"/>
    <property type="match status" value="1"/>
</dbReference>
<dbReference type="Gene3D" id="3.20.20.70">
    <property type="entry name" value="Aldolase class I"/>
    <property type="match status" value="1"/>
</dbReference>
<organism evidence="2 3">
    <name type="scientific">Arthrobacter ginkgonis</name>
    <dbReference type="NCBI Taxonomy" id="1630594"/>
    <lineage>
        <taxon>Bacteria</taxon>
        <taxon>Bacillati</taxon>
        <taxon>Actinomycetota</taxon>
        <taxon>Actinomycetes</taxon>
        <taxon>Micrococcales</taxon>
        <taxon>Micrococcaceae</taxon>
        <taxon>Arthrobacter</taxon>
    </lineage>
</organism>
<dbReference type="InterPro" id="IPR013785">
    <property type="entry name" value="Aldolase_TIM"/>
</dbReference>
<reference evidence="3" key="1">
    <citation type="journal article" date="2019" name="Int. J. Syst. Evol. Microbiol.">
        <title>The Global Catalogue of Microorganisms (GCM) 10K type strain sequencing project: providing services to taxonomists for standard genome sequencing and annotation.</title>
        <authorList>
            <consortium name="The Broad Institute Genomics Platform"/>
            <consortium name="The Broad Institute Genome Sequencing Center for Infectious Disease"/>
            <person name="Wu L."/>
            <person name="Ma J."/>
        </authorList>
    </citation>
    <scope>NUCLEOTIDE SEQUENCE [LARGE SCALE GENOMIC DNA]</scope>
    <source>
        <strain evidence="3">JCM 30742</strain>
    </source>
</reference>